<proteinExistence type="predicted"/>
<accession>A0A9E7J8U2</accession>
<evidence type="ECO:0000313" key="2">
    <source>
        <dbReference type="Proteomes" id="UP001055439"/>
    </source>
</evidence>
<name>A0A9E7J8U2_9LILI</name>
<dbReference type="Proteomes" id="UP001055439">
    <property type="component" value="Chromosome 1"/>
</dbReference>
<sequence length="89" mass="10091">MCPFFIRMQDGRPWPTFPSMDFVWSSMADISYYHGPCAGVPYPPVSIMWLASANKLPMEHLTGSHKYPVRRGLHVAHRDDCGGEEGFFA</sequence>
<evidence type="ECO:0000313" key="1">
    <source>
        <dbReference type="EMBL" id="URD72269.1"/>
    </source>
</evidence>
<dbReference type="EMBL" id="CP097502">
    <property type="protein sequence ID" value="URD72269.1"/>
    <property type="molecule type" value="Genomic_DNA"/>
</dbReference>
<dbReference type="AlphaFoldDB" id="A0A9E7J8U2"/>
<protein>
    <submittedName>
        <fullName evidence="1">Uncharacterized protein</fullName>
    </submittedName>
</protein>
<reference evidence="1" key="1">
    <citation type="submission" date="2022-05" db="EMBL/GenBank/DDBJ databases">
        <title>The Musa troglodytarum L. genome provides insights into the mechanism of non-climacteric behaviour and enrichment of carotenoids.</title>
        <authorList>
            <person name="Wang J."/>
        </authorList>
    </citation>
    <scope>NUCLEOTIDE SEQUENCE</scope>
    <source>
        <tissue evidence="1">Leaf</tissue>
    </source>
</reference>
<gene>
    <name evidence="1" type="ORF">MUK42_34588</name>
</gene>
<organism evidence="1 2">
    <name type="scientific">Musa troglodytarum</name>
    <name type="common">fe'i banana</name>
    <dbReference type="NCBI Taxonomy" id="320322"/>
    <lineage>
        <taxon>Eukaryota</taxon>
        <taxon>Viridiplantae</taxon>
        <taxon>Streptophyta</taxon>
        <taxon>Embryophyta</taxon>
        <taxon>Tracheophyta</taxon>
        <taxon>Spermatophyta</taxon>
        <taxon>Magnoliopsida</taxon>
        <taxon>Liliopsida</taxon>
        <taxon>Zingiberales</taxon>
        <taxon>Musaceae</taxon>
        <taxon>Musa</taxon>
    </lineage>
</organism>
<keyword evidence="2" id="KW-1185">Reference proteome</keyword>